<dbReference type="PANTHER" id="PTHR28620:SF1">
    <property type="entry name" value="CENP-V_GFA DOMAIN-CONTAINING PROTEIN"/>
    <property type="match status" value="1"/>
</dbReference>
<organism evidence="5 6">
    <name type="scientific">Bordetella ansorpii</name>
    <dbReference type="NCBI Taxonomy" id="288768"/>
    <lineage>
        <taxon>Bacteria</taxon>
        <taxon>Pseudomonadati</taxon>
        <taxon>Pseudomonadota</taxon>
        <taxon>Betaproteobacteria</taxon>
        <taxon>Burkholderiales</taxon>
        <taxon>Alcaligenaceae</taxon>
        <taxon>Bordetella</taxon>
    </lineage>
</organism>
<evidence type="ECO:0000256" key="2">
    <source>
        <dbReference type="ARBA" id="ARBA00022723"/>
    </source>
</evidence>
<evidence type="ECO:0000256" key="3">
    <source>
        <dbReference type="ARBA" id="ARBA00022833"/>
    </source>
</evidence>
<dbReference type="PANTHER" id="PTHR28620">
    <property type="entry name" value="CENTROMERE PROTEIN V"/>
    <property type="match status" value="1"/>
</dbReference>
<sequence length="125" mass="13671">MPVYQGSCHCGACRFEVELEPDHVRSCNCSVCRRRGALNHRVPPSALRLLTPLADLQVYEWGSRTGRDYFCGVCGILPFRKPSAPTPAERAAGMTPFEGWAINVRCLEGIDLAAIPVKRVDGAAL</sequence>
<evidence type="ECO:0000256" key="1">
    <source>
        <dbReference type="ARBA" id="ARBA00005495"/>
    </source>
</evidence>
<proteinExistence type="inferred from homology"/>
<feature type="domain" description="CENP-V/GFA" evidence="4">
    <location>
        <begin position="4"/>
        <end position="125"/>
    </location>
</feature>
<evidence type="ECO:0000313" key="5">
    <source>
        <dbReference type="EMBL" id="SAI22814.1"/>
    </source>
</evidence>
<dbReference type="GO" id="GO:0046872">
    <property type="term" value="F:metal ion binding"/>
    <property type="evidence" value="ECO:0007669"/>
    <property type="project" value="UniProtKB-KW"/>
</dbReference>
<accession>A0A157NP49</accession>
<dbReference type="InterPro" id="IPR006913">
    <property type="entry name" value="CENP-V/GFA"/>
</dbReference>
<dbReference type="Gene3D" id="2.170.150.70">
    <property type="match status" value="1"/>
</dbReference>
<dbReference type="PROSITE" id="PS51891">
    <property type="entry name" value="CENP_V_GFA"/>
    <property type="match status" value="1"/>
</dbReference>
<name>A0A157NP49_9BORD</name>
<dbReference type="OrthoDB" id="327703at2"/>
<dbReference type="Pfam" id="PF04828">
    <property type="entry name" value="GFA"/>
    <property type="match status" value="1"/>
</dbReference>
<evidence type="ECO:0000259" key="4">
    <source>
        <dbReference type="PROSITE" id="PS51891"/>
    </source>
</evidence>
<protein>
    <submittedName>
        <fullName evidence="5">Uncharacterized conserved protein</fullName>
    </submittedName>
</protein>
<dbReference type="AlphaFoldDB" id="A0A157NP49"/>
<dbReference type="InterPro" id="IPR052355">
    <property type="entry name" value="CENP-V-like"/>
</dbReference>
<reference evidence="5 6" key="1">
    <citation type="submission" date="2016-03" db="EMBL/GenBank/DDBJ databases">
        <authorList>
            <consortium name="Pathogen Informatics"/>
        </authorList>
    </citation>
    <scope>NUCLEOTIDE SEQUENCE [LARGE SCALE GENOMIC DNA]</scope>
    <source>
        <strain evidence="5 6">NCTC13364</strain>
    </source>
</reference>
<gene>
    <name evidence="5" type="ORF">SAMEA1982600_01813</name>
</gene>
<dbReference type="GO" id="GO:0016846">
    <property type="term" value="F:carbon-sulfur lyase activity"/>
    <property type="evidence" value="ECO:0007669"/>
    <property type="project" value="InterPro"/>
</dbReference>
<comment type="similarity">
    <text evidence="1">Belongs to the Gfa family.</text>
</comment>
<dbReference type="EMBL" id="FKBS01000014">
    <property type="protein sequence ID" value="SAI22814.1"/>
    <property type="molecule type" value="Genomic_DNA"/>
</dbReference>
<keyword evidence="3" id="KW-0862">Zinc</keyword>
<dbReference type="Proteomes" id="UP000077037">
    <property type="component" value="Unassembled WGS sequence"/>
</dbReference>
<dbReference type="SUPFAM" id="SSF51316">
    <property type="entry name" value="Mss4-like"/>
    <property type="match status" value="1"/>
</dbReference>
<dbReference type="InterPro" id="IPR011057">
    <property type="entry name" value="Mss4-like_sf"/>
</dbReference>
<evidence type="ECO:0000313" key="6">
    <source>
        <dbReference type="Proteomes" id="UP000077037"/>
    </source>
</evidence>
<dbReference type="RefSeq" id="WP_066410729.1">
    <property type="nucleotide sequence ID" value="NZ_FKBS01000014.1"/>
</dbReference>
<keyword evidence="2" id="KW-0479">Metal-binding</keyword>